<evidence type="ECO:0000313" key="1">
    <source>
        <dbReference type="EMBL" id="MDC2891065.1"/>
    </source>
</evidence>
<sequence length="172" mass="19009">MFLDTTTATGWNAEYVPAIIAREPFLIGYQDQSADGGDEKAPVIHIDMDSTRINISDGTALFLEHGGNCQYLENSASSLKRITEGAKLTNVMFAAFEELSLIEPITIEFTLDNGEKYQLNGNYTISEEKLQNLDGASLEKLNRSGFLQSAFLIIASISNIQKLINLKNQLIE</sequence>
<evidence type="ECO:0000313" key="2">
    <source>
        <dbReference type="Proteomes" id="UP001528411"/>
    </source>
</evidence>
<accession>A0ABT5FIN2</accession>
<keyword evidence="2" id="KW-1185">Reference proteome</keyword>
<gene>
    <name evidence="1" type="ORF">PN838_22915</name>
</gene>
<proteinExistence type="predicted"/>
<dbReference type="Pfam" id="PF07277">
    <property type="entry name" value="SapC"/>
    <property type="match status" value="1"/>
</dbReference>
<comment type="caution">
    <text evidence="1">The sequence shown here is derived from an EMBL/GenBank/DDBJ whole genome shotgun (WGS) entry which is preliminary data.</text>
</comment>
<organism evidence="1 2">
    <name type="scientific">Psychrosphaera algicola</name>
    <dbReference type="NCBI Taxonomy" id="3023714"/>
    <lineage>
        <taxon>Bacteria</taxon>
        <taxon>Pseudomonadati</taxon>
        <taxon>Pseudomonadota</taxon>
        <taxon>Gammaproteobacteria</taxon>
        <taxon>Alteromonadales</taxon>
        <taxon>Pseudoalteromonadaceae</taxon>
        <taxon>Psychrosphaera</taxon>
    </lineage>
</organism>
<protein>
    <submittedName>
        <fullName evidence="1">SapC family protein</fullName>
    </submittedName>
</protein>
<dbReference type="EMBL" id="JAQOMS010000002">
    <property type="protein sequence ID" value="MDC2891065.1"/>
    <property type="molecule type" value="Genomic_DNA"/>
</dbReference>
<reference evidence="1 2" key="1">
    <citation type="submission" date="2023-01" db="EMBL/GenBank/DDBJ databases">
        <title>Psychrosphaera sp. nov., isolated from marine algae.</title>
        <authorList>
            <person name="Bayburt H."/>
            <person name="Choi B.J."/>
            <person name="Kim J.M."/>
            <person name="Choi D.G."/>
            <person name="Jeon C.O."/>
        </authorList>
    </citation>
    <scope>NUCLEOTIDE SEQUENCE [LARGE SCALE GENOMIC DNA]</scope>
    <source>
        <strain evidence="1 2">G1-22</strain>
    </source>
</reference>
<dbReference type="InterPro" id="IPR010836">
    <property type="entry name" value="SapC"/>
</dbReference>
<dbReference type="Proteomes" id="UP001528411">
    <property type="component" value="Unassembled WGS sequence"/>
</dbReference>
<name>A0ABT5FIN2_9GAMM</name>